<name>A0A1L0B2E3_9ASCO</name>
<dbReference type="VEuPathDB" id="FungiDB:HGUI_01299"/>
<accession>A0A1L0B2E3</accession>
<evidence type="ECO:0000313" key="2">
    <source>
        <dbReference type="EMBL" id="SGZ39099.1"/>
    </source>
</evidence>
<protein>
    <recommendedName>
        <fullName evidence="4">FUN14 domain-containing protein</fullName>
    </recommendedName>
</protein>
<keyword evidence="1" id="KW-1133">Transmembrane helix</keyword>
<feature type="transmembrane region" description="Helical" evidence="1">
    <location>
        <begin position="50"/>
        <end position="68"/>
    </location>
</feature>
<gene>
    <name evidence="2" type="ORF">HGUI_01299</name>
</gene>
<dbReference type="OrthoDB" id="3973020at2759"/>
<dbReference type="EMBL" id="FQNF01000017">
    <property type="protein sequence ID" value="SGZ39099.1"/>
    <property type="molecule type" value="Genomic_DNA"/>
</dbReference>
<dbReference type="AlphaFoldDB" id="A0A1L0B2E3"/>
<feature type="transmembrane region" description="Helical" evidence="1">
    <location>
        <begin position="151"/>
        <end position="169"/>
    </location>
</feature>
<organism evidence="2 3">
    <name type="scientific">Hanseniaspora guilliermondii</name>
    <dbReference type="NCBI Taxonomy" id="56406"/>
    <lineage>
        <taxon>Eukaryota</taxon>
        <taxon>Fungi</taxon>
        <taxon>Dikarya</taxon>
        <taxon>Ascomycota</taxon>
        <taxon>Saccharomycotina</taxon>
        <taxon>Saccharomycetes</taxon>
        <taxon>Saccharomycodales</taxon>
        <taxon>Saccharomycodaceae</taxon>
        <taxon>Hanseniaspora</taxon>
    </lineage>
</organism>
<dbReference type="Proteomes" id="UP000183365">
    <property type="component" value="Unassembled WGS sequence"/>
</dbReference>
<evidence type="ECO:0000256" key="1">
    <source>
        <dbReference type="SAM" id="Phobius"/>
    </source>
</evidence>
<keyword evidence="1" id="KW-0812">Transmembrane</keyword>
<sequence length="218" mass="24207">MFTSCIKSSGLIQKNIFKSSFRNFSISKQALSYKQPISKVSSLSNKSSKIGYSLLTLFAVGGYGVYGLQQTIKNDGLEKSKSSLSNLLDSGEHIKKELTGEEQRVTPISTTDEFKNSKSHRHKLYREVVVGCLFGLVGGTTVKYFYRGVGYFITVTAIFLEILAARNIIRLPKFNSFSSTNSFVDKIFSTANKFITFIGKEPVFRGAGLLTFFMAFTA</sequence>
<reference evidence="3" key="1">
    <citation type="submission" date="2016-11" db="EMBL/GenBank/DDBJ databases">
        <authorList>
            <person name="Guldener U."/>
        </authorList>
    </citation>
    <scope>NUCLEOTIDE SEQUENCE [LARGE SCALE GENOMIC DNA]</scope>
</reference>
<evidence type="ECO:0000313" key="3">
    <source>
        <dbReference type="Proteomes" id="UP000183365"/>
    </source>
</evidence>
<evidence type="ECO:0008006" key="4">
    <source>
        <dbReference type="Google" id="ProtNLM"/>
    </source>
</evidence>
<keyword evidence="3" id="KW-1185">Reference proteome</keyword>
<proteinExistence type="predicted"/>
<keyword evidence="1" id="KW-0472">Membrane</keyword>